<keyword evidence="8 10" id="KW-0012">Acyltransferase</keyword>
<name>A0A1T3D7D6_9FLAO</name>
<evidence type="ECO:0000313" key="13">
    <source>
        <dbReference type="EMBL" id="AQX50697.1"/>
    </source>
</evidence>
<dbReference type="Pfam" id="PF00108">
    <property type="entry name" value="Thiolase_N"/>
    <property type="match status" value="1"/>
</dbReference>
<evidence type="ECO:0000259" key="11">
    <source>
        <dbReference type="Pfam" id="PF00108"/>
    </source>
</evidence>
<evidence type="ECO:0000256" key="4">
    <source>
        <dbReference type="ARBA" id="ARBA00022679"/>
    </source>
</evidence>
<dbReference type="Gene3D" id="3.40.47.10">
    <property type="match status" value="1"/>
</dbReference>
<evidence type="ECO:0000256" key="1">
    <source>
        <dbReference type="ARBA" id="ARBA00010982"/>
    </source>
</evidence>
<keyword evidence="5" id="KW-0479">Metal-binding</keyword>
<dbReference type="SUPFAM" id="SSF53901">
    <property type="entry name" value="Thiolase-like"/>
    <property type="match status" value="2"/>
</dbReference>
<dbReference type="GO" id="GO:0006635">
    <property type="term" value="P:fatty acid beta-oxidation"/>
    <property type="evidence" value="ECO:0007669"/>
    <property type="project" value="TreeGrafter"/>
</dbReference>
<dbReference type="GO" id="GO:0046872">
    <property type="term" value="F:metal ion binding"/>
    <property type="evidence" value="ECO:0007669"/>
    <property type="project" value="UniProtKB-KW"/>
</dbReference>
<dbReference type="AlphaFoldDB" id="A0A1T3D7D6"/>
<dbReference type="GO" id="GO:0003985">
    <property type="term" value="F:acetyl-CoA C-acetyltransferase activity"/>
    <property type="evidence" value="ECO:0007669"/>
    <property type="project" value="UniProtKB-EC"/>
</dbReference>
<dbReference type="EMBL" id="CP014339">
    <property type="protein sequence ID" value="AQX50697.1"/>
    <property type="molecule type" value="Genomic_DNA"/>
</dbReference>
<evidence type="ECO:0000259" key="12">
    <source>
        <dbReference type="Pfam" id="PF02803"/>
    </source>
</evidence>
<dbReference type="EC" id="2.3.1.9" evidence="3"/>
<feature type="active site" description="Proton acceptor" evidence="9">
    <location>
        <position position="380"/>
    </location>
</feature>
<feature type="domain" description="Thiolase C-terminal" evidence="12">
    <location>
        <begin position="271"/>
        <end position="393"/>
    </location>
</feature>
<dbReference type="InterPro" id="IPR020616">
    <property type="entry name" value="Thiolase_N"/>
</dbReference>
<evidence type="ECO:0000256" key="7">
    <source>
        <dbReference type="ARBA" id="ARBA00022958"/>
    </source>
</evidence>
<proteinExistence type="inferred from homology"/>
<dbReference type="RefSeq" id="WP_058877961.1">
    <property type="nucleotide sequence ID" value="NZ_BQKS01000012.1"/>
</dbReference>
<dbReference type="InterPro" id="IPR020617">
    <property type="entry name" value="Thiolase_C"/>
</dbReference>
<dbReference type="Proteomes" id="UP000189738">
    <property type="component" value="Chromosome"/>
</dbReference>
<feature type="domain" description="Thiolase N-terminal" evidence="11">
    <location>
        <begin position="8"/>
        <end position="263"/>
    </location>
</feature>
<keyword evidence="4 10" id="KW-0808">Transferase</keyword>
<dbReference type="PANTHER" id="PTHR18919:SF156">
    <property type="entry name" value="ACETYL-COA ACETYLTRANSFERASE, MITOCHONDRIAL"/>
    <property type="match status" value="1"/>
</dbReference>
<reference evidence="14" key="2">
    <citation type="submission" date="2016-06" db="EMBL/GenBank/DDBJ databases">
        <authorList>
            <person name="Nicholson A.C."/>
        </authorList>
    </citation>
    <scope>NUCLEOTIDE SEQUENCE [LARGE SCALE GENOMIC DNA]</scope>
    <source>
        <strain evidence="14">E6809</strain>
    </source>
</reference>
<evidence type="ECO:0000256" key="2">
    <source>
        <dbReference type="ARBA" id="ARBA00011881"/>
    </source>
</evidence>
<dbReference type="InterPro" id="IPR020613">
    <property type="entry name" value="Thiolase_CS"/>
</dbReference>
<dbReference type="InterPro" id="IPR002155">
    <property type="entry name" value="Thiolase"/>
</dbReference>
<dbReference type="Pfam" id="PF02803">
    <property type="entry name" value="Thiolase_C"/>
    <property type="match status" value="1"/>
</dbReference>
<dbReference type="InterPro" id="IPR020610">
    <property type="entry name" value="Thiolase_AS"/>
</dbReference>
<feature type="active site" description="Proton acceptor" evidence="9">
    <location>
        <position position="350"/>
    </location>
</feature>
<feature type="active site" description="Acyl-thioester intermediate" evidence="9">
    <location>
        <position position="92"/>
    </location>
</feature>
<reference evidence="13 15" key="1">
    <citation type="submission" date="2016-02" db="EMBL/GenBank/DDBJ databases">
        <authorList>
            <person name="Nicholson A.C."/>
            <person name="Humrighouse B.W."/>
            <person name="Loparev V."/>
            <person name="Emery B."/>
            <person name="Graziano J."/>
            <person name="McQuiston J.R."/>
        </authorList>
    </citation>
    <scope>NUCLEOTIDE SEQUENCE [LARGE SCALE GENOMIC DNA]</scope>
    <source>
        <strain evidence="13 15">E6809</strain>
    </source>
</reference>
<protein>
    <recommendedName>
        <fullName evidence="3">acetyl-CoA C-acetyltransferase</fullName>
        <ecNumber evidence="3">2.3.1.9</ecNumber>
    </recommendedName>
</protein>
<dbReference type="CDD" id="cd00751">
    <property type="entry name" value="thiolase"/>
    <property type="match status" value="1"/>
</dbReference>
<accession>A0A1T3D7D6</accession>
<evidence type="ECO:0000313" key="15">
    <source>
        <dbReference type="Proteomes" id="UP000189738"/>
    </source>
</evidence>
<comment type="subunit">
    <text evidence="2">Homotetramer.</text>
</comment>
<dbReference type="PROSITE" id="PS00737">
    <property type="entry name" value="THIOLASE_2"/>
    <property type="match status" value="1"/>
</dbReference>
<comment type="similarity">
    <text evidence="1 10">Belongs to the thiolase-like superfamily. Thiolase family.</text>
</comment>
<evidence type="ECO:0000256" key="6">
    <source>
        <dbReference type="ARBA" id="ARBA00022946"/>
    </source>
</evidence>
<dbReference type="NCBIfam" id="TIGR01930">
    <property type="entry name" value="AcCoA-C-Actrans"/>
    <property type="match status" value="1"/>
</dbReference>
<dbReference type="InterPro" id="IPR016039">
    <property type="entry name" value="Thiolase-like"/>
</dbReference>
<dbReference type="PIRSF" id="PIRSF000429">
    <property type="entry name" value="Ac-CoA_Ac_transf"/>
    <property type="match status" value="1"/>
</dbReference>
<evidence type="ECO:0000256" key="5">
    <source>
        <dbReference type="ARBA" id="ARBA00022723"/>
    </source>
</evidence>
<dbReference type="PROSITE" id="PS00099">
    <property type="entry name" value="THIOLASE_3"/>
    <property type="match status" value="1"/>
</dbReference>
<dbReference type="FunFam" id="3.40.47.10:FF:000007">
    <property type="entry name" value="acetyl-CoA acetyltransferase, mitochondrial"/>
    <property type="match status" value="1"/>
</dbReference>
<gene>
    <name evidence="13" type="ORF">AYC66_08430</name>
    <name evidence="14" type="ORF">BAY09_00565</name>
</gene>
<evidence type="ECO:0000313" key="14">
    <source>
        <dbReference type="EMBL" id="OPB49260.1"/>
    </source>
</evidence>
<organism evidence="14">
    <name type="scientific">Elizabethkingia anophelis</name>
    <dbReference type="NCBI Taxonomy" id="1117645"/>
    <lineage>
        <taxon>Bacteria</taxon>
        <taxon>Pseudomonadati</taxon>
        <taxon>Bacteroidota</taxon>
        <taxon>Flavobacteriia</taxon>
        <taxon>Flavobacteriales</taxon>
        <taxon>Weeksellaceae</taxon>
        <taxon>Elizabethkingia</taxon>
    </lineage>
</organism>
<evidence type="ECO:0000256" key="8">
    <source>
        <dbReference type="ARBA" id="ARBA00023315"/>
    </source>
</evidence>
<sequence>MKFDMENVFIVAAKRTPVGGLLGSLASYTATQLGALVIKAIYNEMQIPESAIDSVYLGNVLSAGVGQSPARQAARFAGVPDDKDATTINKVCAAGMKAVVLGAQQIQLGIDNVVLTGGMESMSNTPHYAYMRNGNKLGHATLTDGMIKDGLWDVYHDFHMGNAAEIGIRHFGFTREQLDNFALNSYKRAQDATQNGKFSNEIVPVPVRYKKEESLFVEDEDIYKVIPEKMASLPSVFEKDGLLTAANSSNLNDGASVLLLASEGAVAKYNLKPLAKIIGYADAAQAPEWFTTTPAVAIPKALKKAGLELEDIDYYEINEAYASVILSMQELLGISPDKINIYGGAVAIGHPIGASGARILTTLTHVLQQENGKYGVAAICNGGGGATAIVIEKM</sequence>
<keyword evidence="7" id="KW-0630">Potassium</keyword>
<dbReference type="EMBL" id="MAHS01000009">
    <property type="protein sequence ID" value="OPB49260.1"/>
    <property type="molecule type" value="Genomic_DNA"/>
</dbReference>
<dbReference type="PANTHER" id="PTHR18919">
    <property type="entry name" value="ACETYL-COA C-ACYLTRANSFERASE"/>
    <property type="match status" value="1"/>
</dbReference>
<evidence type="ECO:0000256" key="9">
    <source>
        <dbReference type="PIRSR" id="PIRSR000429-1"/>
    </source>
</evidence>
<evidence type="ECO:0000256" key="3">
    <source>
        <dbReference type="ARBA" id="ARBA00012705"/>
    </source>
</evidence>
<evidence type="ECO:0000256" key="10">
    <source>
        <dbReference type="RuleBase" id="RU003557"/>
    </source>
</evidence>
<keyword evidence="6" id="KW-0809">Transit peptide</keyword>